<feature type="transmembrane region" description="Helical" evidence="2">
    <location>
        <begin position="395"/>
        <end position="413"/>
    </location>
</feature>
<reference evidence="3" key="1">
    <citation type="submission" date="2019-03" db="EMBL/GenBank/DDBJ databases">
        <title>Long read genome sequence of the mycoparasitic Pythium oligandrum ATCC 38472 isolated from sugarbeet rhizosphere.</title>
        <authorList>
            <person name="Gaulin E."/>
        </authorList>
    </citation>
    <scope>NUCLEOTIDE SEQUENCE</scope>
    <source>
        <strain evidence="3">ATCC 38472_TT</strain>
    </source>
</reference>
<protein>
    <recommendedName>
        <fullName evidence="5">Meckelin</fullName>
    </recommendedName>
</protein>
<keyword evidence="2" id="KW-0812">Transmembrane</keyword>
<dbReference type="GO" id="GO:0060271">
    <property type="term" value="P:cilium assembly"/>
    <property type="evidence" value="ECO:0007669"/>
    <property type="project" value="InterPro"/>
</dbReference>
<name>A0A8K1FM80_PYTOL</name>
<dbReference type="PANTHER" id="PTHR21274">
    <property type="entry name" value="MECKELIN"/>
    <property type="match status" value="1"/>
</dbReference>
<feature type="transmembrane region" description="Helical" evidence="2">
    <location>
        <begin position="512"/>
        <end position="533"/>
    </location>
</feature>
<keyword evidence="2" id="KW-0472">Membrane</keyword>
<keyword evidence="2" id="KW-1133">Transmembrane helix</keyword>
<feature type="transmembrane region" description="Helical" evidence="2">
    <location>
        <begin position="470"/>
        <end position="492"/>
    </location>
</feature>
<feature type="transmembrane region" description="Helical" evidence="2">
    <location>
        <begin position="295"/>
        <end position="317"/>
    </location>
</feature>
<keyword evidence="4" id="KW-1185">Reference proteome</keyword>
<dbReference type="AlphaFoldDB" id="A0A8K1FM80"/>
<evidence type="ECO:0000313" key="3">
    <source>
        <dbReference type="EMBL" id="TMW63403.1"/>
    </source>
</evidence>
<organism evidence="3 4">
    <name type="scientific">Pythium oligandrum</name>
    <name type="common">Mycoparasitic fungus</name>
    <dbReference type="NCBI Taxonomy" id="41045"/>
    <lineage>
        <taxon>Eukaryota</taxon>
        <taxon>Sar</taxon>
        <taxon>Stramenopiles</taxon>
        <taxon>Oomycota</taxon>
        <taxon>Peronosporomycetes</taxon>
        <taxon>Pythiales</taxon>
        <taxon>Pythiaceae</taxon>
        <taxon>Pythium</taxon>
    </lineage>
</organism>
<gene>
    <name evidence="3" type="ORF">Poli38472_002344</name>
</gene>
<sequence length="823" mass="94636">MFLLAASGCYFYETEKQNQHCQALGNLCVFQHMLPTAPPCALIDLIQRSGRVTTANSINGWFYALPFLHYQTNAESILTSTSIGMKMSFDEVANTGTNDHLEFILASYSVNGTLKGFRRLTNELLYCVDSTATTNSPLWTRFGVGATTEFRCDLSLVTLEMMELYELYLVDKSRDEGDDQRNLPIPIQNLNYQDERGLDINDNQRLSDQANDVLTHRFFLLDVATGVKVGEKKTKVYRYADSITLTVRAQRDSVDMIYTPLLSISYVDTQQIPTSASVTFQVIYSSDTTGFRSSALTLFVIMCILAGARIILHTFTWQRRNTRNEEMAITALNSITYLVTTSFLNAARALFLVLLVLCLYFLLFFKLQSSVFVLLPEMNPQLVASRKDEYYPFRVVLPISFAFQLVSLLQRIYHQTRVQLFFIDWEKPRAKIIDLDTHRPQEAPISVWRTILVANEWAELQTIRRTSLELTLIVLLFLLYGCDLRFVAVPIPKAQMAYVPTRSTSLVTDQELALNLYLRFAIISSLWLLLCIAQRLWKWMIWERFFDEPREQLFVDLCTVAKVSCFVLDETYHGFYLHCRSPYPFADGSMSEIVEQLNQEEAGLTVGRGLDSSIPDCQTFEIFLTRKWKRKYLTLYNAIHSGNNSREEGGSSPRRRQFGGPGRQQTISNRAQSIWQSTGFSGWSSPSSSLLTTQNMVSRAYELSAFLKSFIENQDEQFRWRLYRMETCISRFFGIPPDMSVTRQAFFLPDPSSRFCRVLFLGIENDLMLMNILCFTAFDLWLENHAISALFTYLLEKLMIALRVRYGHQNVAKNSLVDPRFLI</sequence>
<feature type="transmembrane region" description="Helical" evidence="2">
    <location>
        <begin position="349"/>
        <end position="375"/>
    </location>
</feature>
<dbReference type="GO" id="GO:0036038">
    <property type="term" value="C:MKS complex"/>
    <property type="evidence" value="ECO:0007669"/>
    <property type="project" value="InterPro"/>
</dbReference>
<dbReference type="PANTHER" id="PTHR21274:SF0">
    <property type="entry name" value="MECKELIN"/>
    <property type="match status" value="1"/>
</dbReference>
<dbReference type="InterPro" id="IPR019170">
    <property type="entry name" value="Meckelin"/>
</dbReference>
<dbReference type="EMBL" id="SPLM01000072">
    <property type="protein sequence ID" value="TMW63403.1"/>
    <property type="molecule type" value="Genomic_DNA"/>
</dbReference>
<feature type="region of interest" description="Disordered" evidence="1">
    <location>
        <begin position="643"/>
        <end position="665"/>
    </location>
</feature>
<dbReference type="Proteomes" id="UP000794436">
    <property type="component" value="Unassembled WGS sequence"/>
</dbReference>
<accession>A0A8K1FM80</accession>
<evidence type="ECO:0000256" key="1">
    <source>
        <dbReference type="SAM" id="MobiDB-lite"/>
    </source>
</evidence>
<dbReference type="OrthoDB" id="419138at2759"/>
<proteinExistence type="predicted"/>
<evidence type="ECO:0000256" key="2">
    <source>
        <dbReference type="SAM" id="Phobius"/>
    </source>
</evidence>
<comment type="caution">
    <text evidence="3">The sequence shown here is derived from an EMBL/GenBank/DDBJ whole genome shotgun (WGS) entry which is preliminary data.</text>
</comment>
<dbReference type="Pfam" id="PF09773">
    <property type="entry name" value="Meckelin"/>
    <property type="match status" value="1"/>
</dbReference>
<evidence type="ECO:0008006" key="5">
    <source>
        <dbReference type="Google" id="ProtNLM"/>
    </source>
</evidence>
<evidence type="ECO:0000313" key="4">
    <source>
        <dbReference type="Proteomes" id="UP000794436"/>
    </source>
</evidence>